<evidence type="ECO:0000313" key="2">
    <source>
        <dbReference type="Proteomes" id="UP000642125"/>
    </source>
</evidence>
<evidence type="ECO:0000313" key="1">
    <source>
        <dbReference type="EMBL" id="GIG37845.1"/>
    </source>
</evidence>
<keyword evidence="2" id="KW-1185">Reference proteome</keyword>
<dbReference type="NCBIfam" id="TIGR03544">
    <property type="entry name" value="DivI1A_domain"/>
    <property type="match status" value="2"/>
</dbReference>
<comment type="caution">
    <text evidence="1">The sequence shown here is derived from an EMBL/GenBank/DDBJ whole genome shotgun (WGS) entry which is preliminary data.</text>
</comment>
<accession>A0A919PBA6</accession>
<proteinExistence type="predicted"/>
<dbReference type="InterPro" id="IPR019933">
    <property type="entry name" value="DivIVA_domain"/>
</dbReference>
<reference evidence="1" key="1">
    <citation type="submission" date="2021-01" db="EMBL/GenBank/DDBJ databases">
        <title>Whole genome shotgun sequence of Cellulomonas pakistanensis NBRC 110800.</title>
        <authorList>
            <person name="Komaki H."/>
            <person name="Tamura T."/>
        </authorList>
    </citation>
    <scope>NUCLEOTIDE SEQUENCE</scope>
    <source>
        <strain evidence="1">NBRC 110800</strain>
    </source>
</reference>
<dbReference type="AlphaFoldDB" id="A0A919PBA6"/>
<name>A0A919PBA6_9CELL</name>
<dbReference type="RefSeq" id="WP_203669898.1">
    <property type="nucleotide sequence ID" value="NZ_BONO01000030.1"/>
</dbReference>
<dbReference type="Proteomes" id="UP000642125">
    <property type="component" value="Unassembled WGS sequence"/>
</dbReference>
<dbReference type="NCBIfam" id="TIGR03543">
    <property type="entry name" value="divI1A_rptt_fam"/>
    <property type="match status" value="1"/>
</dbReference>
<organism evidence="1 2">
    <name type="scientific">Cellulomonas pakistanensis</name>
    <dbReference type="NCBI Taxonomy" id="992287"/>
    <lineage>
        <taxon>Bacteria</taxon>
        <taxon>Bacillati</taxon>
        <taxon>Actinomycetota</taxon>
        <taxon>Actinomycetes</taxon>
        <taxon>Micrococcales</taxon>
        <taxon>Cellulomonadaceae</taxon>
        <taxon>Cellulomonas</taxon>
    </lineage>
</organism>
<dbReference type="InterPro" id="IPR019932">
    <property type="entry name" value="CHP03543"/>
</dbReference>
<sequence>MSGGAMFRRVSGMRTGYHPEEVDDFFTHARTVYEQGPAGALSSRDVRTVAFDLVRNGYSTTAVDAALDRLEAAFVARSRADFIAERGRQAWMETLAEQARSLYGRLTRPDGERFAHPKGRLAGYDAAEVDALCGRLVAYFDSNAPLTAQEVRSAVFARRKGAKAYAEAPVDAFLERAVDVLLAAE</sequence>
<dbReference type="EMBL" id="BONO01000030">
    <property type="protein sequence ID" value="GIG37845.1"/>
    <property type="molecule type" value="Genomic_DNA"/>
</dbReference>
<gene>
    <name evidence="1" type="ORF">Cpa01nite_32260</name>
</gene>
<protein>
    <submittedName>
        <fullName evidence="1">DivIVA domain-containing protein</fullName>
    </submittedName>
</protein>